<feature type="signal peptide" evidence="1">
    <location>
        <begin position="1"/>
        <end position="24"/>
    </location>
</feature>
<organism evidence="2 3">
    <name type="scientific">Phytophthora oleae</name>
    <dbReference type="NCBI Taxonomy" id="2107226"/>
    <lineage>
        <taxon>Eukaryota</taxon>
        <taxon>Sar</taxon>
        <taxon>Stramenopiles</taxon>
        <taxon>Oomycota</taxon>
        <taxon>Peronosporomycetes</taxon>
        <taxon>Peronosporales</taxon>
        <taxon>Peronosporaceae</taxon>
        <taxon>Phytophthora</taxon>
    </lineage>
</organism>
<name>A0ABD3FHU1_9STRA</name>
<accession>A0ABD3FHU1</accession>
<protein>
    <recommendedName>
        <fullName evidence="4">RxLR effector protein</fullName>
    </recommendedName>
</protein>
<evidence type="ECO:0000313" key="3">
    <source>
        <dbReference type="Proteomes" id="UP001632037"/>
    </source>
</evidence>
<evidence type="ECO:0000313" key="2">
    <source>
        <dbReference type="EMBL" id="KAL3665109.1"/>
    </source>
</evidence>
<evidence type="ECO:0000256" key="1">
    <source>
        <dbReference type="SAM" id="SignalP"/>
    </source>
</evidence>
<keyword evidence="3" id="KW-1185">Reference proteome</keyword>
<reference evidence="2 3" key="1">
    <citation type="submission" date="2024-09" db="EMBL/GenBank/DDBJ databases">
        <title>Genome sequencing and assembly of Phytophthora oleae, isolate VK10A, causative agent of rot of olive drupes.</title>
        <authorList>
            <person name="Conti Taguali S."/>
            <person name="Riolo M."/>
            <person name="La Spada F."/>
            <person name="Cacciola S.O."/>
            <person name="Dionisio G."/>
        </authorList>
    </citation>
    <scope>NUCLEOTIDE SEQUENCE [LARGE SCALE GENOMIC DNA]</scope>
    <source>
        <strain evidence="2 3">VK10A</strain>
    </source>
</reference>
<gene>
    <name evidence="2" type="ORF">V7S43_009741</name>
</gene>
<dbReference type="AlphaFoldDB" id="A0ABD3FHU1"/>
<evidence type="ECO:0008006" key="4">
    <source>
        <dbReference type="Google" id="ProtNLM"/>
    </source>
</evidence>
<keyword evidence="1" id="KW-0732">Signal</keyword>
<feature type="chain" id="PRO_5044847894" description="RxLR effector protein" evidence="1">
    <location>
        <begin position="25"/>
        <end position="52"/>
    </location>
</feature>
<proteinExistence type="predicted"/>
<comment type="caution">
    <text evidence="2">The sequence shown here is derived from an EMBL/GenBank/DDBJ whole genome shotgun (WGS) entry which is preliminary data.</text>
</comment>
<sequence length="52" mass="5665">MKIVQTVVAVVAVVIAMCAVQTHAETNVAQEERGYDATTNPYYRVPGNNGRE</sequence>
<dbReference type="EMBL" id="JBIMZQ010000021">
    <property type="protein sequence ID" value="KAL3665109.1"/>
    <property type="molecule type" value="Genomic_DNA"/>
</dbReference>
<dbReference type="Proteomes" id="UP001632037">
    <property type="component" value="Unassembled WGS sequence"/>
</dbReference>